<accession>A0AAX4G6N4</accession>
<evidence type="ECO:0000313" key="2">
    <source>
        <dbReference type="EMBL" id="WOZ57545.1"/>
    </source>
</evidence>
<keyword evidence="3" id="KW-1185">Reference proteome</keyword>
<sequence>MNEQNAFASLFTKPKVVPGQVVSKALEGFDAAVQKLKDAQTELATHREEIEHKIVQLQCEAADTHQHEGRLSRVVDRFTEMLK</sequence>
<organism evidence="2 3">
    <name type="scientific">Pseudomonas phage vB_PseuGesM_254</name>
    <dbReference type="NCBI Taxonomy" id="3092638"/>
    <lineage>
        <taxon>Viruses</taxon>
        <taxon>Duplodnaviria</taxon>
        <taxon>Heunggongvirae</taxon>
        <taxon>Uroviricota</taxon>
        <taxon>Caudoviricetes</taxon>
        <taxon>Vandenendeviridae</taxon>
        <taxon>Chemalvirus</taxon>
        <taxon>Chemalvirus PseuGes254</taxon>
    </lineage>
</organism>
<keyword evidence="1" id="KW-0175">Coiled coil</keyword>
<evidence type="ECO:0000313" key="3">
    <source>
        <dbReference type="Proteomes" id="UP001305174"/>
    </source>
</evidence>
<protein>
    <submittedName>
        <fullName evidence="2">Uncharacterized protein</fullName>
    </submittedName>
</protein>
<dbReference type="EMBL" id="OR575930">
    <property type="protein sequence ID" value="WOZ57545.1"/>
    <property type="molecule type" value="Genomic_DNA"/>
</dbReference>
<feature type="coiled-coil region" evidence="1">
    <location>
        <begin position="29"/>
        <end position="56"/>
    </location>
</feature>
<dbReference type="Proteomes" id="UP001305174">
    <property type="component" value="Segment"/>
</dbReference>
<name>A0AAX4G6N4_9CAUD</name>
<reference evidence="3" key="1">
    <citation type="submission" date="2024-05" db="EMBL/GenBank/DDBJ databases">
        <authorList>
            <person name="Tikunov A.Y."/>
            <person name="Morozova V.V."/>
            <person name="Kozlova Y.N."/>
            <person name="Tikunova N.V."/>
            <person name="Babkin I.V."/>
        </authorList>
    </citation>
    <scope>NUCLEOTIDE SEQUENCE [LARGE SCALE GENOMIC DNA]</scope>
</reference>
<evidence type="ECO:0000256" key="1">
    <source>
        <dbReference type="SAM" id="Coils"/>
    </source>
</evidence>
<proteinExistence type="predicted"/>